<dbReference type="KEGG" id="asau:88174460"/>
<evidence type="ECO:0000313" key="2">
    <source>
        <dbReference type="Proteomes" id="UP001338582"/>
    </source>
</evidence>
<reference evidence="1 2" key="1">
    <citation type="submission" date="2023-10" db="EMBL/GenBank/DDBJ databases">
        <title>Draft Genome Sequence of Candida saopaulonensis from a very Premature Infant with Sepsis.</title>
        <authorList>
            <person name="Ning Y."/>
            <person name="Dai R."/>
            <person name="Xiao M."/>
            <person name="Xu Y."/>
            <person name="Yan Q."/>
            <person name="Zhang L."/>
        </authorList>
    </citation>
    <scope>NUCLEOTIDE SEQUENCE [LARGE SCALE GENOMIC DNA]</scope>
    <source>
        <strain evidence="1 2">19XY460</strain>
    </source>
</reference>
<name>A0AAX4HC22_9ASCO</name>
<proteinExistence type="predicted"/>
<gene>
    <name evidence="1" type="ORF">PUMCH_003396</name>
</gene>
<dbReference type="Proteomes" id="UP001338582">
    <property type="component" value="Chromosome 4"/>
</dbReference>
<dbReference type="GeneID" id="88174460"/>
<keyword evidence="2" id="KW-1185">Reference proteome</keyword>
<dbReference type="EMBL" id="CP138897">
    <property type="protein sequence ID" value="WPK26051.1"/>
    <property type="molecule type" value="Genomic_DNA"/>
</dbReference>
<evidence type="ECO:0000313" key="1">
    <source>
        <dbReference type="EMBL" id="WPK26051.1"/>
    </source>
</evidence>
<dbReference type="AlphaFoldDB" id="A0AAX4HC22"/>
<organism evidence="1 2">
    <name type="scientific">Australozyma saopauloensis</name>
    <dbReference type="NCBI Taxonomy" id="291208"/>
    <lineage>
        <taxon>Eukaryota</taxon>
        <taxon>Fungi</taxon>
        <taxon>Dikarya</taxon>
        <taxon>Ascomycota</taxon>
        <taxon>Saccharomycotina</taxon>
        <taxon>Pichiomycetes</taxon>
        <taxon>Metschnikowiaceae</taxon>
        <taxon>Australozyma</taxon>
    </lineage>
</organism>
<accession>A0AAX4HC22</accession>
<dbReference type="RefSeq" id="XP_062878433.1">
    <property type="nucleotide sequence ID" value="XM_063022363.1"/>
</dbReference>
<protein>
    <submittedName>
        <fullName evidence="1">Uncharacterized protein</fullName>
    </submittedName>
</protein>
<sequence length="273" mass="30609">MYRASFARPLFGLNRTNCISKRRYATPLLKQYSPFKTPLSLLWATKVPAIAKAFSGVVALAMSLTNIHPDVLITAGPPLLGAGYIAYRKHEKRKYLRALELVLELRANALESDIVEVARYDETDLDLALKGIDSEYEYFLSVVIPRIESRVIDFLVLQELEGLVVPALRQLIDENGQVNLNVASMPETFVTLKAEYPQPADLGLQTASIVSFISFSIPFYDSKDPQTRERLGVLQVSMLERPKNSDQDTGSIFYDVGIQIWPYTSFSKPVSVT</sequence>